<organism evidence="3 4">
    <name type="scientific">Tautonia sociabilis</name>
    <dbReference type="NCBI Taxonomy" id="2080755"/>
    <lineage>
        <taxon>Bacteria</taxon>
        <taxon>Pseudomonadati</taxon>
        <taxon>Planctomycetota</taxon>
        <taxon>Planctomycetia</taxon>
        <taxon>Isosphaerales</taxon>
        <taxon>Isosphaeraceae</taxon>
        <taxon>Tautonia</taxon>
    </lineage>
</organism>
<protein>
    <submittedName>
        <fullName evidence="3">Uncharacterized protein</fullName>
    </submittedName>
</protein>
<evidence type="ECO:0000256" key="1">
    <source>
        <dbReference type="SAM" id="MobiDB-lite"/>
    </source>
</evidence>
<keyword evidence="2" id="KW-0472">Membrane</keyword>
<keyword evidence="2" id="KW-1133">Transmembrane helix</keyword>
<name>A0A432MD09_9BACT</name>
<reference evidence="3 4" key="1">
    <citation type="submission" date="2018-12" db="EMBL/GenBank/DDBJ databases">
        <authorList>
            <person name="Toschakov S.V."/>
        </authorList>
    </citation>
    <scope>NUCLEOTIDE SEQUENCE [LARGE SCALE GENOMIC DNA]</scope>
    <source>
        <strain evidence="3 4">GM2012</strain>
    </source>
</reference>
<reference evidence="3 4" key="2">
    <citation type="submission" date="2019-01" db="EMBL/GenBank/DDBJ databases">
        <title>Tautonia sociabilis, a novel thermotolerant planctomycete of Isosphaeraceae family, isolated from a 4000 m deep subterranean habitat.</title>
        <authorList>
            <person name="Kovaleva O.L."/>
            <person name="Elcheninov A.G."/>
            <person name="Van Heerden E."/>
            <person name="Toshchakov S.V."/>
            <person name="Novikov A."/>
            <person name="Bonch-Osmolovskaya E.A."/>
            <person name="Kublanov I.V."/>
        </authorList>
    </citation>
    <scope>NUCLEOTIDE SEQUENCE [LARGE SCALE GENOMIC DNA]</scope>
    <source>
        <strain evidence="3 4">GM2012</strain>
    </source>
</reference>
<accession>A0A432MD09</accession>
<feature type="transmembrane region" description="Helical" evidence="2">
    <location>
        <begin position="116"/>
        <end position="138"/>
    </location>
</feature>
<keyword evidence="2" id="KW-0812">Transmembrane</keyword>
<dbReference type="RefSeq" id="WP_126727915.1">
    <property type="nucleotide sequence ID" value="NZ_RYZH01000072.1"/>
</dbReference>
<feature type="region of interest" description="Disordered" evidence="1">
    <location>
        <begin position="139"/>
        <end position="169"/>
    </location>
</feature>
<evidence type="ECO:0000256" key="2">
    <source>
        <dbReference type="SAM" id="Phobius"/>
    </source>
</evidence>
<dbReference type="EMBL" id="RYZH01000072">
    <property type="protein sequence ID" value="RUL82339.1"/>
    <property type="molecule type" value="Genomic_DNA"/>
</dbReference>
<comment type="caution">
    <text evidence="3">The sequence shown here is derived from an EMBL/GenBank/DDBJ whole genome shotgun (WGS) entry which is preliminary data.</text>
</comment>
<feature type="transmembrane region" description="Helical" evidence="2">
    <location>
        <begin position="89"/>
        <end position="110"/>
    </location>
</feature>
<dbReference type="Proteomes" id="UP000280296">
    <property type="component" value="Unassembled WGS sequence"/>
</dbReference>
<dbReference type="OrthoDB" id="283892at2"/>
<feature type="transmembrane region" description="Helical" evidence="2">
    <location>
        <begin position="30"/>
        <end position="52"/>
    </location>
</feature>
<evidence type="ECO:0000313" key="3">
    <source>
        <dbReference type="EMBL" id="RUL82339.1"/>
    </source>
</evidence>
<keyword evidence="4" id="KW-1185">Reference proteome</keyword>
<evidence type="ECO:0000313" key="4">
    <source>
        <dbReference type="Proteomes" id="UP000280296"/>
    </source>
</evidence>
<dbReference type="AlphaFoldDB" id="A0A432MD09"/>
<proteinExistence type="predicted"/>
<gene>
    <name evidence="3" type="ORF">TsocGM_23580</name>
</gene>
<sequence length="169" mass="17332">METFLTMWPATFGQAVTVEAGSVPGAVPTSLLILAAIAAVTVISLVPIVLGIRAQRHKQEMEHAERIRAIECGRPIPGEAGWWTPGRTAGTIGVGVPAAVFGIAFVASSADSSAAPFIWPSAGAVGVAAVICGTVLAARTPAPRPTPPDPRAKPDVDPDAYDAAEHQHA</sequence>